<keyword evidence="1" id="KW-0175">Coiled coil</keyword>
<organism evidence="2">
    <name type="scientific">Trepomonas sp. PC1</name>
    <dbReference type="NCBI Taxonomy" id="1076344"/>
    <lineage>
        <taxon>Eukaryota</taxon>
        <taxon>Metamonada</taxon>
        <taxon>Diplomonadida</taxon>
        <taxon>Hexamitidae</taxon>
        <taxon>Hexamitinae</taxon>
        <taxon>Trepomonas</taxon>
    </lineage>
</organism>
<name>A0A146KEW8_9EUKA</name>
<protein>
    <submittedName>
        <fullName evidence="2">Uncharacterized protein</fullName>
    </submittedName>
</protein>
<gene>
    <name evidence="2" type="ORF">TPC1_12104</name>
</gene>
<feature type="coiled-coil region" evidence="1">
    <location>
        <begin position="86"/>
        <end position="113"/>
    </location>
</feature>
<feature type="non-terminal residue" evidence="2">
    <location>
        <position position="1"/>
    </location>
</feature>
<reference evidence="2" key="1">
    <citation type="submission" date="2015-07" db="EMBL/GenBank/DDBJ databases">
        <title>Adaptation to a free-living lifestyle via gene acquisitions in the diplomonad Trepomonas sp. PC1.</title>
        <authorList>
            <person name="Xu F."/>
            <person name="Jerlstrom-Hultqvist J."/>
            <person name="Kolisko M."/>
            <person name="Simpson A.G.B."/>
            <person name="Roger A.J."/>
            <person name="Svard S.G."/>
            <person name="Andersson J.O."/>
        </authorList>
    </citation>
    <scope>NUCLEOTIDE SEQUENCE</scope>
    <source>
        <strain evidence="2">PC1</strain>
    </source>
</reference>
<evidence type="ECO:0000256" key="1">
    <source>
        <dbReference type="SAM" id="Coils"/>
    </source>
</evidence>
<evidence type="ECO:0000313" key="2">
    <source>
        <dbReference type="EMBL" id="JAP95027.1"/>
    </source>
</evidence>
<dbReference type="AlphaFoldDB" id="A0A146KEW8"/>
<dbReference type="EMBL" id="GDID01001579">
    <property type="protein sequence ID" value="JAP95027.1"/>
    <property type="molecule type" value="Transcribed_RNA"/>
</dbReference>
<accession>A0A146KEW8</accession>
<proteinExistence type="predicted"/>
<sequence length="149" mass="17703">EKSNSLRVTAQKQLQPQTIIKIKQAFEHKAQISDEQTGFIVCYEHQNLDRMQIDFHYKSVLIAEKVKNELQYFQFDGEQVQISFIEDKMTVKKQNAERELTKLIMEMTTEENNQIIRDLREMIYENPQDAQTLIQMYPQIGFLVNKICQ</sequence>